<dbReference type="InterPro" id="IPR019253">
    <property type="entry name" value="DUF2244_TM"/>
</dbReference>
<keyword evidence="4" id="KW-1185">Reference proteome</keyword>
<evidence type="ECO:0000313" key="3">
    <source>
        <dbReference type="EMBL" id="MFD1912794.1"/>
    </source>
</evidence>
<feature type="region of interest" description="Disordered" evidence="1">
    <location>
        <begin position="1"/>
        <end position="31"/>
    </location>
</feature>
<dbReference type="Pfam" id="PF10003">
    <property type="entry name" value="DUF2244"/>
    <property type="match status" value="1"/>
</dbReference>
<name>A0ABW4S5B9_9RHOB</name>
<keyword evidence="2" id="KW-0472">Membrane</keyword>
<keyword evidence="2" id="KW-1133">Transmembrane helix</keyword>
<protein>
    <submittedName>
        <fullName evidence="3">DUF2244 domain-containing protein</fullName>
    </submittedName>
</protein>
<organism evidence="3 4">
    <name type="scientific">Halodurantibacterium flavum</name>
    <dbReference type="NCBI Taxonomy" id="1382802"/>
    <lineage>
        <taxon>Bacteria</taxon>
        <taxon>Pseudomonadati</taxon>
        <taxon>Pseudomonadota</taxon>
        <taxon>Alphaproteobacteria</taxon>
        <taxon>Rhodobacterales</taxon>
        <taxon>Paracoccaceae</taxon>
        <taxon>Halodurantibacterium</taxon>
    </lineage>
</organism>
<keyword evidence="2" id="KW-0812">Transmembrane</keyword>
<sequence>MPVEWVLKSERAPDRSGALSRDTGDSAGRTTGESPICRLHLWPYRSLPKRGFALFFAMMAGLAALPLLMLLGSPVLWGILPFLVVTLSALWLSIQRSYRDGEVLEELTLWPDRIEIVRHNPRGHPQGRRQEWSANPHWVSLHLDRDKGPVPEYLTLRGAGREVELGAFLTPSERLALHDDLQRALVRV</sequence>
<dbReference type="RefSeq" id="WP_390261587.1">
    <property type="nucleotide sequence ID" value="NZ_JBHUGH010000009.1"/>
</dbReference>
<dbReference type="Proteomes" id="UP001597353">
    <property type="component" value="Unassembled WGS sequence"/>
</dbReference>
<proteinExistence type="predicted"/>
<accession>A0ABW4S5B9</accession>
<feature type="transmembrane region" description="Helical" evidence="2">
    <location>
        <begin position="75"/>
        <end position="94"/>
    </location>
</feature>
<reference evidence="4" key="1">
    <citation type="journal article" date="2019" name="Int. J. Syst. Evol. Microbiol.">
        <title>The Global Catalogue of Microorganisms (GCM) 10K type strain sequencing project: providing services to taxonomists for standard genome sequencing and annotation.</title>
        <authorList>
            <consortium name="The Broad Institute Genomics Platform"/>
            <consortium name="The Broad Institute Genome Sequencing Center for Infectious Disease"/>
            <person name="Wu L."/>
            <person name="Ma J."/>
        </authorList>
    </citation>
    <scope>NUCLEOTIDE SEQUENCE [LARGE SCALE GENOMIC DNA]</scope>
    <source>
        <strain evidence="4">CGMCC 4.7242</strain>
    </source>
</reference>
<feature type="transmembrane region" description="Helical" evidence="2">
    <location>
        <begin position="51"/>
        <end position="69"/>
    </location>
</feature>
<comment type="caution">
    <text evidence="3">The sequence shown here is derived from an EMBL/GenBank/DDBJ whole genome shotgun (WGS) entry which is preliminary data.</text>
</comment>
<dbReference type="EMBL" id="JBHUGH010000009">
    <property type="protein sequence ID" value="MFD1912794.1"/>
    <property type="molecule type" value="Genomic_DNA"/>
</dbReference>
<gene>
    <name evidence="3" type="ORF">ACFSGJ_11285</name>
</gene>
<evidence type="ECO:0000313" key="4">
    <source>
        <dbReference type="Proteomes" id="UP001597353"/>
    </source>
</evidence>
<evidence type="ECO:0000256" key="1">
    <source>
        <dbReference type="SAM" id="MobiDB-lite"/>
    </source>
</evidence>
<evidence type="ECO:0000256" key="2">
    <source>
        <dbReference type="SAM" id="Phobius"/>
    </source>
</evidence>